<dbReference type="eggNOG" id="COG1522">
    <property type="taxonomic scope" value="Bacteria"/>
</dbReference>
<sequence>MFRYLCVDVLGARSAQNYSPIAEPRMMTLQSLDDLALLRESVSLECKLAQGRDGQSALPEDFWPTYSAMANTMGGVSDCRNRTMQQMFLMIGLGERAGSGMSRILHGWKDLGHDMRLLERYEPHEHTVLKMTWVSTSPEPDGVNGRVNDGLDTVDQQILTLIRQNPAITLPELARSMGKSLRTIERRVGKLKKHALRRIGSDKTGHWEVLP</sequence>
<dbReference type="Gene3D" id="1.10.10.10">
    <property type="entry name" value="Winged helix-like DNA-binding domain superfamily/Winged helix DNA-binding domain"/>
    <property type="match status" value="1"/>
</dbReference>
<dbReference type="KEGG" id="cbx:Cenrod_1270"/>
<dbReference type="HOGENOM" id="CLU_1303058_0_0_4"/>
<name>U5N7M6_9BURK</name>
<dbReference type="STRING" id="946483.Cenrod_1270"/>
<dbReference type="SUPFAM" id="SSF46785">
    <property type="entry name" value="Winged helix' DNA-binding domain"/>
    <property type="match status" value="1"/>
</dbReference>
<reference evidence="1 2" key="1">
    <citation type="journal article" date="2013" name="Genome Biol.">
        <title>Genomic analysis reveals key aspects of prokaryotic symbiosis in the phototrophic consortium "Chlorochromatium aggregatum".</title>
        <authorList>
            <person name="Liu Z."/>
            <person name="Muller J."/>
            <person name="Li T."/>
            <person name="Alvey R.M."/>
            <person name="Vogl K."/>
            <person name="Frigaard N.U."/>
            <person name="Rockwell N.C."/>
            <person name="Boyd E.S."/>
            <person name="Tomsho L.P."/>
            <person name="Schuster S.C."/>
            <person name="Henke P."/>
            <person name="Rohde M."/>
            <person name="Overmann J."/>
            <person name="Bryant D.A."/>
        </authorList>
    </citation>
    <scope>NUCLEOTIDE SEQUENCE [LARGE SCALE GENOMIC DNA]</scope>
    <source>
        <strain evidence="1">CR</strain>
    </source>
</reference>
<gene>
    <name evidence="1" type="ORF">Cenrod_1270</name>
</gene>
<accession>U5N7M6</accession>
<evidence type="ECO:0008006" key="3">
    <source>
        <dbReference type="Google" id="ProtNLM"/>
    </source>
</evidence>
<dbReference type="EMBL" id="CP004885">
    <property type="protein sequence ID" value="AGX87362.1"/>
    <property type="molecule type" value="Genomic_DNA"/>
</dbReference>
<organism evidence="1 2">
    <name type="scientific">Candidatus Symbiobacter mobilis CR</name>
    <dbReference type="NCBI Taxonomy" id="946483"/>
    <lineage>
        <taxon>Bacteria</taxon>
        <taxon>Pseudomonadati</taxon>
        <taxon>Pseudomonadota</taxon>
        <taxon>Betaproteobacteria</taxon>
        <taxon>Burkholderiales</taxon>
        <taxon>Comamonadaceae</taxon>
    </lineage>
</organism>
<evidence type="ECO:0000313" key="2">
    <source>
        <dbReference type="Proteomes" id="UP000017184"/>
    </source>
</evidence>
<evidence type="ECO:0000313" key="1">
    <source>
        <dbReference type="EMBL" id="AGX87362.1"/>
    </source>
</evidence>
<dbReference type="Pfam" id="PF13412">
    <property type="entry name" value="HTH_24"/>
    <property type="match status" value="1"/>
</dbReference>
<dbReference type="AlphaFoldDB" id="U5N7M6"/>
<dbReference type="InterPro" id="IPR036390">
    <property type="entry name" value="WH_DNA-bd_sf"/>
</dbReference>
<dbReference type="InterPro" id="IPR036388">
    <property type="entry name" value="WH-like_DNA-bd_sf"/>
</dbReference>
<proteinExistence type="predicted"/>
<protein>
    <recommendedName>
        <fullName evidence="3">Winged helix-turn-helix transcriptional regulator</fullName>
    </recommendedName>
</protein>
<keyword evidence="2" id="KW-1185">Reference proteome</keyword>
<dbReference type="Proteomes" id="UP000017184">
    <property type="component" value="Chromosome"/>
</dbReference>
<dbReference type="PATRIC" id="fig|946483.4.peg.1277"/>